<dbReference type="RefSeq" id="WP_096207435.1">
    <property type="nucleotide sequence ID" value="NZ_FZMP01000249.1"/>
</dbReference>
<gene>
    <name evidence="1" type="ORF">MNV_980049</name>
</gene>
<dbReference type="EMBL" id="FZMP01000249">
    <property type="protein sequence ID" value="SNQ62947.1"/>
    <property type="molecule type" value="Genomic_DNA"/>
</dbReference>
<sequence length="375" mass="43815">MSQLFLIPIISVFDVHDVAIREWLGRLDESALRNHLEYPFKLDRFFPEDSQHALVSVDEIHNEILRLLDIINPRAVFLDISVDFVELENKYNERLISPLEFWSDYYQISASVDGSQALYCVYIKGIIDKEIRLIESRERLPLSVVFYGQDIKSREELIPVYEHTRDTDDEFLLQVARTINEIASLHKLPEHLWYAPMQVRQTAISYEETEEFYNELLNRLKRLLKFKVRSYIIKSLSGHALEFLQAYEKFLDYKMRIDELKFSNILDGLKLLTIQSEHPSIVIFCTPMHYCALLDSLKKDRLLAGMGIRTGDIDIRALLNKMKPFLQKNRIMQSNYDIALNILGFKKSPRFDNPGSRLIPSLDTPHLNLQNGSTS</sequence>
<protein>
    <submittedName>
        <fullName evidence="1">Uncharacterized protein</fullName>
    </submittedName>
</protein>
<reference evidence="2" key="1">
    <citation type="submission" date="2017-06" db="EMBL/GenBank/DDBJ databases">
        <authorList>
            <person name="Cremers G."/>
        </authorList>
    </citation>
    <scope>NUCLEOTIDE SEQUENCE [LARGE SCALE GENOMIC DNA]</scope>
</reference>
<name>A0A284VUS7_9EURY</name>
<keyword evidence="2" id="KW-1185">Reference proteome</keyword>
<evidence type="ECO:0000313" key="2">
    <source>
        <dbReference type="Proteomes" id="UP000218615"/>
    </source>
</evidence>
<proteinExistence type="predicted"/>
<dbReference type="Proteomes" id="UP000218615">
    <property type="component" value="Unassembled WGS sequence"/>
</dbReference>
<accession>A0A284VUS7</accession>
<organism evidence="1 2">
    <name type="scientific">Candidatus Methanoperedens nitratireducens</name>
    <dbReference type="NCBI Taxonomy" id="1392998"/>
    <lineage>
        <taxon>Archaea</taxon>
        <taxon>Methanobacteriati</taxon>
        <taxon>Methanobacteriota</taxon>
        <taxon>Stenosarchaea group</taxon>
        <taxon>Methanomicrobia</taxon>
        <taxon>Methanosarcinales</taxon>
        <taxon>ANME-2 cluster</taxon>
        <taxon>Candidatus Methanoperedentaceae</taxon>
        <taxon>Candidatus Methanoperedens</taxon>
    </lineage>
</organism>
<evidence type="ECO:0000313" key="1">
    <source>
        <dbReference type="EMBL" id="SNQ62947.1"/>
    </source>
</evidence>
<dbReference type="OrthoDB" id="147420at2157"/>
<dbReference type="AlphaFoldDB" id="A0A284VUS7"/>